<dbReference type="Proteomes" id="UP000035642">
    <property type="component" value="Unassembled WGS sequence"/>
</dbReference>
<evidence type="ECO:0000313" key="2">
    <source>
        <dbReference type="Proteomes" id="UP000035642"/>
    </source>
</evidence>
<feature type="transmembrane region" description="Helical" evidence="1">
    <location>
        <begin position="115"/>
        <end position="136"/>
    </location>
</feature>
<dbReference type="AlphaFoldDB" id="A0A0K0DIH5"/>
<name>A0A0K0DIH5_ANGCA</name>
<evidence type="ECO:0000313" key="3">
    <source>
        <dbReference type="WBParaSite" id="ACAC_0001109501-mRNA-1"/>
    </source>
</evidence>
<keyword evidence="1" id="KW-0472">Membrane</keyword>
<proteinExistence type="predicted"/>
<sequence>MRCQMKPSIFFFYRIRRKSVMSKLAFSTRIRALLVGLLLFSMVIGALVCRLSGFLKEFSDNDNAMMFSISCYIFYGIPLLSTVFYAMCFISLRSQRSLVCSDNTMSLLHQAERNTLKLGIVVLFFYLPGMMFPQILFCGQRLPPSVPVLGYPHFIIILAVVSTAENSNTVILEKNNKDVVTKKWD</sequence>
<feature type="transmembrane region" description="Helical" evidence="1">
    <location>
        <begin position="64"/>
        <end position="88"/>
    </location>
</feature>
<reference evidence="2" key="1">
    <citation type="submission" date="2012-09" db="EMBL/GenBank/DDBJ databases">
        <authorList>
            <person name="Martin A.A."/>
        </authorList>
    </citation>
    <scope>NUCLEOTIDE SEQUENCE</scope>
</reference>
<keyword evidence="2" id="KW-1185">Reference proteome</keyword>
<keyword evidence="1" id="KW-1133">Transmembrane helix</keyword>
<protein>
    <submittedName>
        <fullName evidence="3">G_PROTEIN_RECEP_F1_2 domain-containing protein</fullName>
    </submittedName>
</protein>
<accession>A0A0K0DIH5</accession>
<organism evidence="2 3">
    <name type="scientific">Angiostrongylus cantonensis</name>
    <name type="common">Rat lungworm</name>
    <dbReference type="NCBI Taxonomy" id="6313"/>
    <lineage>
        <taxon>Eukaryota</taxon>
        <taxon>Metazoa</taxon>
        <taxon>Ecdysozoa</taxon>
        <taxon>Nematoda</taxon>
        <taxon>Chromadorea</taxon>
        <taxon>Rhabditida</taxon>
        <taxon>Rhabditina</taxon>
        <taxon>Rhabditomorpha</taxon>
        <taxon>Strongyloidea</taxon>
        <taxon>Metastrongylidae</taxon>
        <taxon>Angiostrongylus</taxon>
    </lineage>
</organism>
<reference evidence="3" key="2">
    <citation type="submission" date="2017-02" db="UniProtKB">
        <authorList>
            <consortium name="WormBaseParasite"/>
        </authorList>
    </citation>
    <scope>IDENTIFICATION</scope>
</reference>
<keyword evidence="1" id="KW-0812">Transmembrane</keyword>
<evidence type="ECO:0000256" key="1">
    <source>
        <dbReference type="SAM" id="Phobius"/>
    </source>
</evidence>
<dbReference type="WBParaSite" id="ACAC_0001109501-mRNA-1">
    <property type="protein sequence ID" value="ACAC_0001109501-mRNA-1"/>
    <property type="gene ID" value="ACAC_0001109501"/>
</dbReference>
<feature type="transmembrane region" description="Helical" evidence="1">
    <location>
        <begin position="148"/>
        <end position="164"/>
    </location>
</feature>